<sequence length="317" mass="36109">MKDKVKELIEKYDSIVIHRHTRPDMDAIGSQVGLYYLIKENYPNKSLYIVGDTNDMLYNVTMDIIGDDVFKDSLSIIIDTAVSELVSDDRYKLAKEVVIIDHHRNDSNIENSLFYQKSDFTSACEILSDLAKELDWVVTSTAATYIYGGMVTDTGRFQFISNENASRVFANASFITSFYPDIKDMYNFLYTEKLEKRKVKQLFSDFEVTKHNVAYRKNTIDIIEKSGLDVFSVSRGMVNLMAGIEEIPIWVSFTEDKDNNVILAEIRSRGIIVVDIAKKYGGGGHNFACGASLKNWNEVEKMLNDLDERAKENGNIK</sequence>
<dbReference type="AlphaFoldDB" id="A0A449BC94"/>
<dbReference type="Proteomes" id="UP000289841">
    <property type="component" value="Chromosome"/>
</dbReference>
<dbReference type="Gene3D" id="3.10.310.30">
    <property type="match status" value="1"/>
</dbReference>
<dbReference type="STRING" id="1278311.GCA_000428705_01563"/>
<dbReference type="KEGG" id="aaxa:NCTC10138_00413"/>
<protein>
    <submittedName>
        <fullName evidence="3">Bifunctional oligoribonuclease and PAP phosphatase nrnA</fullName>
        <ecNumber evidence="3">3.1.-.-</ecNumber>
    </submittedName>
</protein>
<dbReference type="InterPro" id="IPR003156">
    <property type="entry name" value="DHHA1_dom"/>
</dbReference>
<evidence type="ECO:0000313" key="4">
    <source>
        <dbReference type="Proteomes" id="UP000289841"/>
    </source>
</evidence>
<dbReference type="Pfam" id="PF02272">
    <property type="entry name" value="DHHA1"/>
    <property type="match status" value="1"/>
</dbReference>
<dbReference type="Pfam" id="PF01368">
    <property type="entry name" value="DHH"/>
    <property type="match status" value="1"/>
</dbReference>
<reference evidence="3 4" key="1">
    <citation type="submission" date="2019-01" db="EMBL/GenBank/DDBJ databases">
        <authorList>
            <consortium name="Pathogen Informatics"/>
        </authorList>
    </citation>
    <scope>NUCLEOTIDE SEQUENCE [LARGE SCALE GENOMIC DNA]</scope>
    <source>
        <strain evidence="3 4">NCTC10138</strain>
    </source>
</reference>
<dbReference type="InterPro" id="IPR051319">
    <property type="entry name" value="Oligoribo/pAp-PDE_c-di-AMP_PDE"/>
</dbReference>
<keyword evidence="3" id="KW-0378">Hydrolase</keyword>
<dbReference type="PANTHER" id="PTHR47618">
    <property type="entry name" value="BIFUNCTIONAL OLIGORIBONUCLEASE AND PAP PHOSPHATASE NRNA"/>
    <property type="match status" value="1"/>
</dbReference>
<organism evidence="3 4">
    <name type="scientific">Haploplasma axanthum</name>
    <name type="common">Acholeplasma axanthum</name>
    <dbReference type="NCBI Taxonomy" id="29552"/>
    <lineage>
        <taxon>Bacteria</taxon>
        <taxon>Bacillati</taxon>
        <taxon>Mycoplasmatota</taxon>
        <taxon>Mollicutes</taxon>
        <taxon>Acholeplasmatales</taxon>
        <taxon>Acholeplasmataceae</taxon>
        <taxon>Haploplasma</taxon>
    </lineage>
</organism>
<feature type="domain" description="DHHA1" evidence="2">
    <location>
        <begin position="233"/>
        <end position="312"/>
    </location>
</feature>
<proteinExistence type="predicted"/>
<evidence type="ECO:0000313" key="3">
    <source>
        <dbReference type="EMBL" id="VEU80057.1"/>
    </source>
</evidence>
<dbReference type="Gene3D" id="3.90.1640.10">
    <property type="entry name" value="inorganic pyrophosphatase (n-terminal core)"/>
    <property type="match status" value="1"/>
</dbReference>
<dbReference type="SUPFAM" id="SSF64182">
    <property type="entry name" value="DHH phosphoesterases"/>
    <property type="match status" value="1"/>
</dbReference>
<accession>A0A449BC94</accession>
<dbReference type="EC" id="3.1.-.-" evidence="3"/>
<evidence type="ECO:0000259" key="1">
    <source>
        <dbReference type="Pfam" id="PF01368"/>
    </source>
</evidence>
<dbReference type="GO" id="GO:0003676">
    <property type="term" value="F:nucleic acid binding"/>
    <property type="evidence" value="ECO:0007669"/>
    <property type="project" value="InterPro"/>
</dbReference>
<dbReference type="GO" id="GO:0016787">
    <property type="term" value="F:hydrolase activity"/>
    <property type="evidence" value="ECO:0007669"/>
    <property type="project" value="UniProtKB-KW"/>
</dbReference>
<dbReference type="InterPro" id="IPR001667">
    <property type="entry name" value="DDH_dom"/>
</dbReference>
<name>A0A449BC94_HAPAX</name>
<dbReference type="RefSeq" id="WP_026390977.1">
    <property type="nucleotide sequence ID" value="NZ_LR215048.1"/>
</dbReference>
<dbReference type="EMBL" id="LR215048">
    <property type="protein sequence ID" value="VEU80057.1"/>
    <property type="molecule type" value="Genomic_DNA"/>
</dbReference>
<gene>
    <name evidence="3" type="primary">nrnA_1</name>
    <name evidence="3" type="ORF">NCTC10138_00413</name>
</gene>
<dbReference type="PANTHER" id="PTHR47618:SF1">
    <property type="entry name" value="BIFUNCTIONAL OLIGORIBONUCLEASE AND PAP PHOSPHATASE NRNA"/>
    <property type="match status" value="1"/>
</dbReference>
<feature type="domain" description="DDH" evidence="1">
    <location>
        <begin position="14"/>
        <end position="149"/>
    </location>
</feature>
<evidence type="ECO:0000259" key="2">
    <source>
        <dbReference type="Pfam" id="PF02272"/>
    </source>
</evidence>
<dbReference type="InterPro" id="IPR038763">
    <property type="entry name" value="DHH_sf"/>
</dbReference>
<keyword evidence="4" id="KW-1185">Reference proteome</keyword>